<dbReference type="PROSITE" id="PS00122">
    <property type="entry name" value="CARBOXYLESTERASE_B_1"/>
    <property type="match status" value="1"/>
</dbReference>
<keyword evidence="2" id="KW-0719">Serine esterase</keyword>
<organism evidence="7">
    <name type="scientific">Schistocephalus solidus</name>
    <name type="common">Tapeworm</name>
    <dbReference type="NCBI Taxonomy" id="70667"/>
    <lineage>
        <taxon>Eukaryota</taxon>
        <taxon>Metazoa</taxon>
        <taxon>Spiralia</taxon>
        <taxon>Lophotrochozoa</taxon>
        <taxon>Platyhelminthes</taxon>
        <taxon>Cestoda</taxon>
        <taxon>Eucestoda</taxon>
        <taxon>Diphyllobothriidea</taxon>
        <taxon>Diphyllobothriidae</taxon>
        <taxon>Schistocephalus</taxon>
    </lineage>
</organism>
<evidence type="ECO:0000256" key="4">
    <source>
        <dbReference type="ARBA" id="ARBA00023157"/>
    </source>
</evidence>
<feature type="domain" description="Carboxylesterase type B" evidence="6">
    <location>
        <begin position="46"/>
        <end position="639"/>
    </location>
</feature>
<keyword evidence="4" id="KW-1015">Disulfide bond</keyword>
<dbReference type="PROSITE" id="PS00941">
    <property type="entry name" value="CARBOXYLESTERASE_B_2"/>
    <property type="match status" value="1"/>
</dbReference>
<dbReference type="InterPro" id="IPR029058">
    <property type="entry name" value="AB_hydrolase_fold"/>
</dbReference>
<evidence type="ECO:0000259" key="6">
    <source>
        <dbReference type="Pfam" id="PF00135"/>
    </source>
</evidence>
<evidence type="ECO:0000256" key="1">
    <source>
        <dbReference type="ARBA" id="ARBA00005964"/>
    </source>
</evidence>
<dbReference type="SUPFAM" id="SSF53474">
    <property type="entry name" value="alpha/beta-Hydrolases"/>
    <property type="match status" value="1"/>
</dbReference>
<reference evidence="7" key="1">
    <citation type="submission" date="2016-01" db="EMBL/GenBank/DDBJ databases">
        <title>Reference transcriptome for the parasite Schistocephalus solidus: insights into the molecular evolution of parasitism.</title>
        <authorList>
            <person name="Hebert F.O."/>
            <person name="Grambauer S."/>
            <person name="Barber I."/>
            <person name="Landry C.R."/>
            <person name="Aubin-Horth N."/>
        </authorList>
    </citation>
    <scope>NUCLEOTIDE SEQUENCE</scope>
</reference>
<evidence type="ECO:0000256" key="3">
    <source>
        <dbReference type="ARBA" id="ARBA00022801"/>
    </source>
</evidence>
<dbReference type="InterPro" id="IPR050654">
    <property type="entry name" value="AChE-related_enzymes"/>
</dbReference>
<dbReference type="InterPro" id="IPR019819">
    <property type="entry name" value="Carboxylesterase_B_CS"/>
</dbReference>
<feature type="active site" description="Charge relay system" evidence="5">
    <location>
        <position position="402"/>
    </location>
</feature>
<dbReference type="GO" id="GO:0003990">
    <property type="term" value="F:acetylcholinesterase activity"/>
    <property type="evidence" value="ECO:0007669"/>
    <property type="project" value="TreeGrafter"/>
</dbReference>
<dbReference type="Gene3D" id="3.40.50.1820">
    <property type="entry name" value="alpha/beta hydrolase"/>
    <property type="match status" value="1"/>
</dbReference>
<feature type="active site" description="Acyl-ester intermediate" evidence="5">
    <location>
        <position position="248"/>
    </location>
</feature>
<dbReference type="Pfam" id="PF00135">
    <property type="entry name" value="COesterase"/>
    <property type="match status" value="1"/>
</dbReference>
<dbReference type="GO" id="GO:0019695">
    <property type="term" value="P:choline metabolic process"/>
    <property type="evidence" value="ECO:0007669"/>
    <property type="project" value="TreeGrafter"/>
</dbReference>
<evidence type="ECO:0000313" key="7">
    <source>
        <dbReference type="EMBL" id="JAP43726.1"/>
    </source>
</evidence>
<dbReference type="EMBL" id="GEEE01019499">
    <property type="protein sequence ID" value="JAP43726.1"/>
    <property type="molecule type" value="Transcribed_RNA"/>
</dbReference>
<dbReference type="PANTHER" id="PTHR43918">
    <property type="entry name" value="ACETYLCHOLINESTERASE"/>
    <property type="match status" value="1"/>
</dbReference>
<dbReference type="GO" id="GO:0006581">
    <property type="term" value="P:acetylcholine catabolic process"/>
    <property type="evidence" value="ECO:0007669"/>
    <property type="project" value="TreeGrafter"/>
</dbReference>
<dbReference type="GO" id="GO:0005886">
    <property type="term" value="C:plasma membrane"/>
    <property type="evidence" value="ECO:0007669"/>
    <property type="project" value="TreeGrafter"/>
</dbReference>
<sequence length="717" mass="81404">MWHSNTIADLKIMKLLALLFFAYISTNFCLVKSKTILGTTYLPLAQGGTLIGLNYQVSDDNDQFKEVHAFLGIPFAQAPIGEFRFAPPKPVEPEFFAGLVNATKLPNSCWQYLPSEFDKANPGARIWLNNTEMSEDCLYLNVWKPAASTSRLPVMVWIFGGGFFSGTATLDVYSGLQLAARENVIVVSMQYRLGAFGFLYLSPEKRLYPRAANGNMGLLDQQLALKWVHDNIASFGGDPTGVTIFGESAGAASVGLHYLSPTSRPLFSRMIMQSSSFFSRWALIPPSAALERSRAFAKGHGCLYSNQTKVIECLQKLPPLDLVNGINHITEARTRRREKQLAVLFPPTDEQSYEQPSLYLTIEFSPTIDGVFLPYCPEKIISDISRDSEPAPQLLIGTNGKEGMYWLLYGLGLKGIQMLEDNGQVNLPTMNELERTNLDVYRLWTAKFTSEEYLIHPFSAAQISQYGYNSRLLQKVSAYKSPLPMFKADNSTQFMDYMDQISADMEFVCGTIKFAQLIAQLPRGKVQFYHFLRKTKNNGFPDWTGAMHGYEIEYVFGMPFFDEFREKFYNFTDEERQLSRKIMRYWANFARTGDATPASDGRSSEPRWPFYDLEKRQYMELDTEIIVKSGLRDAQCNFWNNVLPTLARTYLLSNLKRPLGDICPNMEPYLYEKEALEKFVPGETNGNSPLTPIGNLLFLLFVVCFISRWEMALNIMQ</sequence>
<dbReference type="InterPro" id="IPR019826">
    <property type="entry name" value="Carboxylesterase_B_AS"/>
</dbReference>
<protein>
    <submittedName>
        <fullName evidence="7">Acetylcholinesterase</fullName>
    </submittedName>
</protein>
<proteinExistence type="inferred from homology"/>
<evidence type="ECO:0000256" key="2">
    <source>
        <dbReference type="ARBA" id="ARBA00022487"/>
    </source>
</evidence>
<evidence type="ECO:0000256" key="5">
    <source>
        <dbReference type="PIRSR" id="PIRSR600997-1"/>
    </source>
</evidence>
<dbReference type="InterPro" id="IPR002018">
    <property type="entry name" value="CarbesteraseB"/>
</dbReference>
<dbReference type="PANTHER" id="PTHR43918:SF4">
    <property type="entry name" value="CARBOXYLIC ESTER HYDROLASE"/>
    <property type="match status" value="1"/>
</dbReference>
<accession>A0A0X3P977</accession>
<feature type="active site" description="Charge relay system" evidence="5">
    <location>
        <position position="548"/>
    </location>
</feature>
<dbReference type="GO" id="GO:0005615">
    <property type="term" value="C:extracellular space"/>
    <property type="evidence" value="ECO:0007669"/>
    <property type="project" value="TreeGrafter"/>
</dbReference>
<keyword evidence="3" id="KW-0378">Hydrolase</keyword>
<dbReference type="ESTHER" id="schso-a0a0x3p977">
    <property type="family name" value="ACHE"/>
</dbReference>
<dbReference type="AlphaFoldDB" id="A0A0X3P977"/>
<name>A0A0X3P977_SCHSO</name>
<dbReference type="FunFam" id="3.40.50.1820:FF:000029">
    <property type="entry name" value="Acetylcholinesterase"/>
    <property type="match status" value="1"/>
</dbReference>
<comment type="similarity">
    <text evidence="1">Belongs to the type-B carboxylesterase/lipase family.</text>
</comment>
<gene>
    <name evidence="7" type="primary">ACES</name>
    <name evidence="7" type="ORF">TR117360</name>
</gene>
<dbReference type="InterPro" id="IPR000997">
    <property type="entry name" value="Cholinesterase"/>
</dbReference>
<dbReference type="PRINTS" id="PR00878">
    <property type="entry name" value="CHOLNESTRASE"/>
</dbReference>